<dbReference type="InterPro" id="IPR011009">
    <property type="entry name" value="Kinase-like_dom_sf"/>
</dbReference>
<dbReference type="PANTHER" id="PTHR44305:SF2">
    <property type="entry name" value="SI:DKEY-192D15.2"/>
    <property type="match status" value="1"/>
</dbReference>
<dbReference type="GO" id="GO:0004672">
    <property type="term" value="F:protein kinase activity"/>
    <property type="evidence" value="ECO:0007669"/>
    <property type="project" value="InterPro"/>
</dbReference>
<dbReference type="Gene3D" id="3.80.10.10">
    <property type="entry name" value="Ribonuclease Inhibitor"/>
    <property type="match status" value="3"/>
</dbReference>
<keyword evidence="3" id="KW-0418">Kinase</keyword>
<dbReference type="InterPro" id="IPR008271">
    <property type="entry name" value="Ser/Thr_kinase_AS"/>
</dbReference>
<feature type="compositionally biased region" description="Low complexity" evidence="1">
    <location>
        <begin position="562"/>
        <end position="572"/>
    </location>
</feature>
<name>Q230U8_TETTS</name>
<dbReference type="InterPro" id="IPR000719">
    <property type="entry name" value="Prot_kinase_dom"/>
</dbReference>
<dbReference type="OrthoDB" id="293301at2759"/>
<dbReference type="PROSITE" id="PS50011">
    <property type="entry name" value="PROTEIN_KINASE_DOM"/>
    <property type="match status" value="1"/>
</dbReference>
<feature type="region of interest" description="Disordered" evidence="1">
    <location>
        <begin position="546"/>
        <end position="586"/>
    </location>
</feature>
<dbReference type="CDD" id="cd00180">
    <property type="entry name" value="PKc"/>
    <property type="match status" value="1"/>
</dbReference>
<dbReference type="InParanoid" id="Q230U8"/>
<dbReference type="eggNOG" id="KOG0581">
    <property type="taxonomic scope" value="Eukaryota"/>
</dbReference>
<evidence type="ECO:0000259" key="2">
    <source>
        <dbReference type="PROSITE" id="PS50011"/>
    </source>
</evidence>
<sequence length="1415" mass="165142">MIFLDRTQYNTKKFCWGNKNKRLILLLDSNQQSSILTITSVKSQKELQKNDRQQITQSSKILYPSKSLSRIQQDNKNCIDLQIQSVLDQKSNSNRRVTQAAKKTVVEEEPSIFSAKSQQRFYKGFKNIPSLLTENDDDSFYQRKSICKLESLENVQRPIRQYFLSPQSSKSNSQNNLQIEQVIKKKFNSMLTKQKQEKQQIQLSLQLGKQDKLPQLPQLSSQQKFRSKYNLSEQIKKSNQQEEQTKCVYSQMTPQNNNSQINCLQQKNKLEQTRWLKNQQQTKKKLFQEQNLIQQLFKQQDGSPQRNNFIFQNFQEKQLDDIQDIQVQNSNEDFILNENEQNQQFNKFNYIFKENEYNESLDNEFNQINSNNCQNRYNNQEKDKLLEIQQKNQQFKGFKYTLLKDLHPIMEIINFEDGSYEIKKNYKENDCKLNLGNQQMAGDIKDSDQKKNNQNYYSDFFGSDNVHHLYTFKHINKLSDQAEESQVDLHLLKAENNTITSENQTIRKGRIQQSSSNNDSPINFININNNKINQIVNYSILNNNNNNDLFKNNNQVQDKSPNQQQQQYIQNQERARSSSSNTRTQMKQQNCKFYEGDESLFETYSLEKCFAKSNSYVYEARNRLNDSLTECVKQVRITERDCTYEQFINECNILEKTKLFPHENMIKFYGYFITKENNDSQILIGNIVMERGKQSLKMFMQQRQNQNKKQQEELSISQVETTKSKQIQNQSEIDGAYFNEVEVVEFMKSMIDVHYHLQKNNIAHRDIKPQNILIVEDDDQNIVYKVCDVGSGVGLESSSQYTRTRTVAGTEVYMSPEVYTGIYNTVTQYNPFKSDVFSLGLVFLEFLTFKLVDKDKKVRLDKDKYMAEVKELRHEAKKRYKYIFGLNKILKQMLVYNQNDRVTFQDLYQQVFEENRLTILSSRQQQLERLQSSIWEEVMNKDNIMELLEDSVKNNVSSFRIELNSVQPKQLIEQFTKLKETIKRIMLKKLFLSLDQIFLTVEQSKLLGEAISKSQLLVNLELSLFQSSLGEQGCIYLLQGVSACLKLKVLKINISNNMIGSQGIITGLQNLAKLTQLSELILDLSQNQLGLECVDTICNVLQACNQLKKLELKLANNSITYKGVKQMKDSFEKLKQLQSFYLNLSQNQFFADQGFIQVGNLIENSTQLRELTIVVQVNSIQNRGLKEFSLCLQNLVNLRHFNLYIWGNQIEGAGFEQLGKAIQALESLESIQMNLTNNSVTSLGLSEIEKGLTNKKRITKIRLQMEGCGLVSEDMIYVGRIMSIQQLKTVSLNIQNNKLDDKAALFIASGLQYSKCIEEFNLNLSDSNISGPSHLQIWKQLLQGKFLNSVYYSARNNQLDDKTLDQIIKMGESFKKLKYFCLDLESNQFTEGSKKKFEQDLRAYFKKNKVLELII</sequence>
<dbReference type="InterPro" id="IPR032675">
    <property type="entry name" value="LRR_dom_sf"/>
</dbReference>
<dbReference type="Gene3D" id="1.10.510.10">
    <property type="entry name" value="Transferase(Phosphotransferase) domain 1"/>
    <property type="match status" value="1"/>
</dbReference>
<evidence type="ECO:0000256" key="1">
    <source>
        <dbReference type="SAM" id="MobiDB-lite"/>
    </source>
</evidence>
<evidence type="ECO:0000313" key="4">
    <source>
        <dbReference type="Proteomes" id="UP000009168"/>
    </source>
</evidence>
<dbReference type="PANTHER" id="PTHR44305">
    <property type="entry name" value="SI:DKEY-192D15.2-RELATED"/>
    <property type="match status" value="1"/>
</dbReference>
<keyword evidence="3" id="KW-0808">Transferase</keyword>
<dbReference type="GeneID" id="7845072"/>
<dbReference type="Pfam" id="PF00069">
    <property type="entry name" value="Pkinase"/>
    <property type="match status" value="1"/>
</dbReference>
<accession>Q230U8</accession>
<dbReference type="Proteomes" id="UP000009168">
    <property type="component" value="Unassembled WGS sequence"/>
</dbReference>
<dbReference type="KEGG" id="tet:TTHERM_00434110"/>
<organism evidence="3 4">
    <name type="scientific">Tetrahymena thermophila (strain SB210)</name>
    <dbReference type="NCBI Taxonomy" id="312017"/>
    <lineage>
        <taxon>Eukaryota</taxon>
        <taxon>Sar</taxon>
        <taxon>Alveolata</taxon>
        <taxon>Ciliophora</taxon>
        <taxon>Intramacronucleata</taxon>
        <taxon>Oligohymenophorea</taxon>
        <taxon>Hymenostomatida</taxon>
        <taxon>Tetrahymenina</taxon>
        <taxon>Tetrahymenidae</taxon>
        <taxon>Tetrahymena</taxon>
    </lineage>
</organism>
<feature type="domain" description="Protein kinase" evidence="2">
    <location>
        <begin position="603"/>
        <end position="913"/>
    </location>
</feature>
<dbReference type="HOGENOM" id="CLU_261266_0_0_1"/>
<reference evidence="4" key="1">
    <citation type="journal article" date="2006" name="PLoS Biol.">
        <title>Macronuclear genome sequence of the ciliate Tetrahymena thermophila, a model eukaryote.</title>
        <authorList>
            <person name="Eisen J.A."/>
            <person name="Coyne R.S."/>
            <person name="Wu M."/>
            <person name="Wu D."/>
            <person name="Thiagarajan M."/>
            <person name="Wortman J.R."/>
            <person name="Badger J.H."/>
            <person name="Ren Q."/>
            <person name="Amedeo P."/>
            <person name="Jones K.M."/>
            <person name="Tallon L.J."/>
            <person name="Delcher A.L."/>
            <person name="Salzberg S.L."/>
            <person name="Silva J.C."/>
            <person name="Haas B.J."/>
            <person name="Majoros W.H."/>
            <person name="Farzad M."/>
            <person name="Carlton J.M."/>
            <person name="Smith R.K. Jr."/>
            <person name="Garg J."/>
            <person name="Pearlman R.E."/>
            <person name="Karrer K.M."/>
            <person name="Sun L."/>
            <person name="Manning G."/>
            <person name="Elde N.C."/>
            <person name="Turkewitz A.P."/>
            <person name="Asai D.J."/>
            <person name="Wilkes D.E."/>
            <person name="Wang Y."/>
            <person name="Cai H."/>
            <person name="Collins K."/>
            <person name="Stewart B.A."/>
            <person name="Lee S.R."/>
            <person name="Wilamowska K."/>
            <person name="Weinberg Z."/>
            <person name="Ruzzo W.L."/>
            <person name="Wloga D."/>
            <person name="Gaertig J."/>
            <person name="Frankel J."/>
            <person name="Tsao C.-C."/>
            <person name="Gorovsky M.A."/>
            <person name="Keeling P.J."/>
            <person name="Waller R.F."/>
            <person name="Patron N.J."/>
            <person name="Cherry J.M."/>
            <person name="Stover N.A."/>
            <person name="Krieger C.J."/>
            <person name="del Toro C."/>
            <person name="Ryder H.F."/>
            <person name="Williamson S.C."/>
            <person name="Barbeau R.A."/>
            <person name="Hamilton E.P."/>
            <person name="Orias E."/>
        </authorList>
    </citation>
    <scope>NUCLEOTIDE SEQUENCE [LARGE SCALE GENOMIC DNA]</scope>
    <source>
        <strain evidence="4">SB210</strain>
    </source>
</reference>
<dbReference type="SUPFAM" id="SSF56112">
    <property type="entry name" value="Protein kinase-like (PK-like)"/>
    <property type="match status" value="1"/>
</dbReference>
<dbReference type="PROSITE" id="PS00108">
    <property type="entry name" value="PROTEIN_KINASE_ST"/>
    <property type="match status" value="1"/>
</dbReference>
<evidence type="ECO:0000313" key="3">
    <source>
        <dbReference type="EMBL" id="EAR91191.3"/>
    </source>
</evidence>
<dbReference type="STRING" id="312017.Q230U8"/>
<keyword evidence="4" id="KW-1185">Reference proteome</keyword>
<feature type="compositionally biased region" description="Polar residues" evidence="1">
    <location>
        <begin position="577"/>
        <end position="586"/>
    </location>
</feature>
<proteinExistence type="predicted"/>
<dbReference type="SMART" id="SM00220">
    <property type="entry name" value="S_TKc"/>
    <property type="match status" value="1"/>
</dbReference>
<dbReference type="InterPro" id="IPR053083">
    <property type="entry name" value="TF_kinase-domain_protein"/>
</dbReference>
<dbReference type="EMBL" id="GG662532">
    <property type="protein sequence ID" value="EAR91191.3"/>
    <property type="molecule type" value="Genomic_DNA"/>
</dbReference>
<protein>
    <submittedName>
        <fullName evidence="3">Serine/Threonine kinase</fullName>
    </submittedName>
</protein>
<dbReference type="RefSeq" id="XP_001011436.3">
    <property type="nucleotide sequence ID" value="XM_001011436.3"/>
</dbReference>
<dbReference type="GO" id="GO:0005524">
    <property type="term" value="F:ATP binding"/>
    <property type="evidence" value="ECO:0007669"/>
    <property type="project" value="InterPro"/>
</dbReference>
<gene>
    <name evidence="3" type="ORF">TTHERM_00434110</name>
</gene>
<dbReference type="SUPFAM" id="SSF52047">
    <property type="entry name" value="RNI-like"/>
    <property type="match status" value="2"/>
</dbReference>